<evidence type="ECO:0000313" key="2">
    <source>
        <dbReference type="WBParaSite" id="Gr19_v10_g11529.t2"/>
    </source>
</evidence>
<keyword evidence="1" id="KW-1185">Reference proteome</keyword>
<protein>
    <submittedName>
        <fullName evidence="2">Uncharacterized protein</fullName>
    </submittedName>
</protein>
<name>A0A914GUS4_GLORO</name>
<evidence type="ECO:0000313" key="1">
    <source>
        <dbReference type="Proteomes" id="UP000887572"/>
    </source>
</evidence>
<sequence length="342" mass="38538">MSDNPKNVEKRLKEIYIDQRVVEFLQRIGHFSTPKRPIFALEHPHSEAAFPADDSAGASSGQALAKWLLTPRRDGLPKVLKCQRYSSWPEMEGLKLEFGVLTVRFQPAEHSNPYSFILNGTGPSVHRSITHRSLRWRPLGNHPVLPVKNRQNVSPGRFNRSLPTSGTLKSLQLHPQRDRSLGPSIDLTSIASLATVGQPSGATTYGLFPEFPADDSAGASSEQALAKWLHTPRGDGHPKVADCFCDSERMEALKMRNTQILTVSFERKNNFTGERLEMRCIERDFEEDEWLLVRCPIDRNEDKWSKWEAEAKYCLGNSVLIDFGDKDIGDGYSASRIFCISE</sequence>
<dbReference type="AlphaFoldDB" id="A0A914GUS4"/>
<dbReference type="Proteomes" id="UP000887572">
    <property type="component" value="Unplaced"/>
</dbReference>
<reference evidence="2" key="1">
    <citation type="submission" date="2022-11" db="UniProtKB">
        <authorList>
            <consortium name="WormBaseParasite"/>
        </authorList>
    </citation>
    <scope>IDENTIFICATION</scope>
</reference>
<proteinExistence type="predicted"/>
<dbReference type="WBParaSite" id="Gr19_v10_g11529.t2">
    <property type="protein sequence ID" value="Gr19_v10_g11529.t2"/>
    <property type="gene ID" value="Gr19_v10_g11529"/>
</dbReference>
<accession>A0A914GUS4</accession>
<organism evidence="1 2">
    <name type="scientific">Globodera rostochiensis</name>
    <name type="common">Golden nematode worm</name>
    <name type="synonym">Heterodera rostochiensis</name>
    <dbReference type="NCBI Taxonomy" id="31243"/>
    <lineage>
        <taxon>Eukaryota</taxon>
        <taxon>Metazoa</taxon>
        <taxon>Ecdysozoa</taxon>
        <taxon>Nematoda</taxon>
        <taxon>Chromadorea</taxon>
        <taxon>Rhabditida</taxon>
        <taxon>Tylenchina</taxon>
        <taxon>Tylenchomorpha</taxon>
        <taxon>Tylenchoidea</taxon>
        <taxon>Heteroderidae</taxon>
        <taxon>Heteroderinae</taxon>
        <taxon>Globodera</taxon>
    </lineage>
</organism>